<organism evidence="2 3">
    <name type="scientific">Phyllosticta citrichinensis</name>
    <dbReference type="NCBI Taxonomy" id="1130410"/>
    <lineage>
        <taxon>Eukaryota</taxon>
        <taxon>Fungi</taxon>
        <taxon>Dikarya</taxon>
        <taxon>Ascomycota</taxon>
        <taxon>Pezizomycotina</taxon>
        <taxon>Dothideomycetes</taxon>
        <taxon>Dothideomycetes incertae sedis</taxon>
        <taxon>Botryosphaeriales</taxon>
        <taxon>Phyllostictaceae</taxon>
        <taxon>Phyllosticta</taxon>
    </lineage>
</organism>
<dbReference type="CDD" id="cd06121">
    <property type="entry name" value="cupin_YML079wp"/>
    <property type="match status" value="1"/>
</dbReference>
<evidence type="ECO:0000313" key="2">
    <source>
        <dbReference type="EMBL" id="KAK8177660.1"/>
    </source>
</evidence>
<accession>A0ABR1Y892</accession>
<dbReference type="PANTHER" id="PTHR33387">
    <property type="entry name" value="RMLC-LIKE JELLY ROLL FOLD PROTEIN"/>
    <property type="match status" value="1"/>
</dbReference>
<name>A0ABR1Y892_9PEZI</name>
<protein>
    <submittedName>
        <fullName evidence="2">RmlC-like cupin domain-containing protein</fullName>
    </submittedName>
</protein>
<proteinExistence type="predicted"/>
<dbReference type="InterPro" id="IPR009327">
    <property type="entry name" value="Cupin_DUF985"/>
</dbReference>
<evidence type="ECO:0000313" key="3">
    <source>
        <dbReference type="Proteomes" id="UP001456524"/>
    </source>
</evidence>
<dbReference type="Pfam" id="PF06172">
    <property type="entry name" value="Cupin_5"/>
    <property type="match status" value="1"/>
</dbReference>
<dbReference type="InterPro" id="IPR039935">
    <property type="entry name" value="YML079W-like"/>
</dbReference>
<feature type="domain" description="DUF985" evidence="1">
    <location>
        <begin position="37"/>
        <end position="231"/>
    </location>
</feature>
<dbReference type="SUPFAM" id="SSF51182">
    <property type="entry name" value="RmlC-like cupins"/>
    <property type="match status" value="1"/>
</dbReference>
<sequence>MSTIDASLSAPLRPSFPLSTHLSSADATANENATTTTLIRALKLAPHPEGGYFVELDRDARRVTNPFHATYDSGILSPAAGVVSFAETASGDAKSYKDNAAEQRWTDLTRAASTSIFYLLGQANSAGKWHRNKGRTVHTLIRGRGRYVLIHADEVDGGGDGGSGFAGKARVEAFVVGKNVERGERMVWIVDGGKYKASFLLEDEDGCGKSEEGLLISETVVPGFEFADHDFLTEERLRDLVTPEQAEELAWLLRKDEPQSS</sequence>
<dbReference type="InterPro" id="IPR014710">
    <property type="entry name" value="RmlC-like_jellyroll"/>
</dbReference>
<dbReference type="Proteomes" id="UP001456524">
    <property type="component" value="Unassembled WGS sequence"/>
</dbReference>
<dbReference type="Gene3D" id="2.60.120.10">
    <property type="entry name" value="Jelly Rolls"/>
    <property type="match status" value="1"/>
</dbReference>
<comment type="caution">
    <text evidence="2">The sequence shown here is derived from an EMBL/GenBank/DDBJ whole genome shotgun (WGS) entry which is preliminary data.</text>
</comment>
<dbReference type="InterPro" id="IPR011051">
    <property type="entry name" value="RmlC_Cupin_sf"/>
</dbReference>
<reference evidence="2 3" key="1">
    <citation type="journal article" date="2022" name="G3 (Bethesda)">
        <title>Enemy or ally: a genomic approach to elucidate the lifestyle of Phyllosticta citrichinaensis.</title>
        <authorList>
            <person name="Buijs V.A."/>
            <person name="Groenewald J.Z."/>
            <person name="Haridas S."/>
            <person name="LaButti K.M."/>
            <person name="Lipzen A."/>
            <person name="Martin F.M."/>
            <person name="Barry K."/>
            <person name="Grigoriev I.V."/>
            <person name="Crous P.W."/>
            <person name="Seidl M.F."/>
        </authorList>
    </citation>
    <scope>NUCLEOTIDE SEQUENCE [LARGE SCALE GENOMIC DNA]</scope>
    <source>
        <strain evidence="2 3">CBS 129764</strain>
    </source>
</reference>
<dbReference type="EMBL" id="JBBWUH010000001">
    <property type="protein sequence ID" value="KAK8177660.1"/>
    <property type="molecule type" value="Genomic_DNA"/>
</dbReference>
<keyword evidence="3" id="KW-1185">Reference proteome</keyword>
<dbReference type="PANTHER" id="PTHR33387:SF3">
    <property type="entry name" value="DUF985 DOMAIN-CONTAINING PROTEIN"/>
    <property type="match status" value="1"/>
</dbReference>
<evidence type="ECO:0000259" key="1">
    <source>
        <dbReference type="Pfam" id="PF06172"/>
    </source>
</evidence>
<gene>
    <name evidence="2" type="ORF">IWX90DRAFT_395254</name>
</gene>